<evidence type="ECO:0000256" key="7">
    <source>
        <dbReference type="RuleBase" id="RU003313"/>
    </source>
</evidence>
<keyword evidence="4 6" id="KW-0630">Potassium</keyword>
<feature type="domain" description="TrmE-type G" evidence="8">
    <location>
        <begin position="281"/>
        <end position="440"/>
    </location>
</feature>
<sequence length="523" mass="55744">MYYPYPGIGLCLARERNPPLSTGVFIYRAENKKTLIHLYLLQELCGEKGTMMQTEIYPLTDTIVAVATPPGQGGIGIVRLSGEDSLGILRRLMAADPSHLPVFKPRYMRHGWVHAVSPGQSPEPLDEVLAVYMPGPASFTGEDVAEIHCHGGQAVLLAVVSSACALGARMAEKGEFTYRAFVNGKYDLTQAEAVAEIIAAPSRQGMRLTRAKLSGLLGQRVEALRNIVETLRARVALAIDFPEEEAESLGIESFLAELGAVRSGIAELLAGYKRARHWREGVAVILAGKVNMGKSSLLNALLGRTRAIVSPIPGTTRDFIEETLDIDGLQVRITDTAGLRDSADPVEREGVARALGLADDAELVLLVTDAAQPLDEDERAFAAKHAGRILLVRNKVDLLDGAGQDGPAATVWEGFPSVAVSARNGQGLEVLAATIRRMALSLGGASESEPEQGDIVPNLRQSRLLEAALAEAEALADDIANGIACDLFSVRLDAVAANLGEITGFAAPDAILGRIFSEFCIGK</sequence>
<keyword evidence="6" id="KW-0479">Metal-binding</keyword>
<dbReference type="GO" id="GO:0002098">
    <property type="term" value="P:tRNA wobble uridine modification"/>
    <property type="evidence" value="ECO:0007669"/>
    <property type="project" value="TreeGrafter"/>
</dbReference>
<dbReference type="GO" id="GO:0005829">
    <property type="term" value="C:cytosol"/>
    <property type="evidence" value="ECO:0007669"/>
    <property type="project" value="TreeGrafter"/>
</dbReference>
<feature type="binding site" evidence="6">
    <location>
        <position position="146"/>
    </location>
    <ligand>
        <name>(6S)-5-formyl-5,6,7,8-tetrahydrofolate</name>
        <dbReference type="ChEBI" id="CHEBI:57457"/>
    </ligand>
</feature>
<comment type="cofactor">
    <cofactor evidence="6">
        <name>K(+)</name>
        <dbReference type="ChEBI" id="CHEBI:29103"/>
    </cofactor>
    <text evidence="6">Binds 1 potassium ion per subunit.</text>
</comment>
<feature type="binding site" evidence="6">
    <location>
        <position position="185"/>
    </location>
    <ligand>
        <name>(6S)-5-formyl-5,6,7,8-tetrahydrofolate</name>
        <dbReference type="ChEBI" id="CHEBI:57457"/>
    </ligand>
</feature>
<dbReference type="SUPFAM" id="SSF52540">
    <property type="entry name" value="P-loop containing nucleoside triphosphate hydrolases"/>
    <property type="match status" value="1"/>
</dbReference>
<protein>
    <recommendedName>
        <fullName evidence="6">tRNA modification GTPase MnmE</fullName>
        <ecNumber evidence="6">3.6.-.-</ecNumber>
    </recommendedName>
</protein>
<evidence type="ECO:0000256" key="6">
    <source>
        <dbReference type="HAMAP-Rule" id="MF_00379"/>
    </source>
</evidence>
<feature type="binding site" evidence="6">
    <location>
        <position position="315"/>
    </location>
    <ligand>
        <name>K(+)</name>
        <dbReference type="ChEBI" id="CHEBI:29103"/>
    </ligand>
</feature>
<dbReference type="InterPro" id="IPR025867">
    <property type="entry name" value="MnmE_helical"/>
</dbReference>
<feature type="binding site" evidence="6">
    <location>
        <position position="291"/>
    </location>
    <ligand>
        <name>K(+)</name>
        <dbReference type="ChEBI" id="CHEBI:29103"/>
    </ligand>
</feature>
<dbReference type="Gene3D" id="3.30.1360.120">
    <property type="entry name" value="Probable tRNA modification gtpase trme, domain 1"/>
    <property type="match status" value="1"/>
</dbReference>
<dbReference type="EC" id="3.6.-.-" evidence="6"/>
<feature type="binding site" evidence="6">
    <location>
        <begin position="421"/>
        <end position="423"/>
    </location>
    <ligand>
        <name>GTP</name>
        <dbReference type="ChEBI" id="CHEBI:37565"/>
    </ligand>
</feature>
<comment type="subunit">
    <text evidence="6">Homodimer. Heterotetramer of two MnmE and two MnmG subunits.</text>
</comment>
<evidence type="ECO:0000256" key="5">
    <source>
        <dbReference type="ARBA" id="ARBA00023134"/>
    </source>
</evidence>
<dbReference type="InterPro" id="IPR004520">
    <property type="entry name" value="GTPase_MnmE"/>
</dbReference>
<comment type="function">
    <text evidence="6">Exhibits a very high intrinsic GTPase hydrolysis rate. Involved in the addition of a carboxymethylaminomethyl (cmnm) group at the wobble position (U34) of certain tRNAs, forming tRNA-cmnm(5)s(2)U34.</text>
</comment>
<dbReference type="Pfam" id="PF12631">
    <property type="entry name" value="MnmE_helical"/>
    <property type="match status" value="1"/>
</dbReference>
<feature type="binding site" evidence="6">
    <location>
        <position position="316"/>
    </location>
    <ligand>
        <name>Mg(2+)</name>
        <dbReference type="ChEBI" id="CHEBI:18420"/>
    </ligand>
</feature>
<feature type="binding site" evidence="6">
    <location>
        <position position="310"/>
    </location>
    <ligand>
        <name>K(+)</name>
        <dbReference type="ChEBI" id="CHEBI:29103"/>
    </ligand>
</feature>
<keyword evidence="6" id="KW-0963">Cytoplasm</keyword>
<dbReference type="InterPro" id="IPR027417">
    <property type="entry name" value="P-loop_NTPase"/>
</dbReference>
<evidence type="ECO:0000259" key="8">
    <source>
        <dbReference type="PROSITE" id="PS51709"/>
    </source>
</evidence>
<dbReference type="GO" id="GO:0030488">
    <property type="term" value="P:tRNA methylation"/>
    <property type="evidence" value="ECO:0007669"/>
    <property type="project" value="TreeGrafter"/>
</dbReference>
<gene>
    <name evidence="6 9" type="primary">mnmE</name>
    <name evidence="6" type="synonym">trmE</name>
    <name evidence="9" type="ORF">KL86DPRO_10225</name>
</gene>
<dbReference type="CDD" id="cd04164">
    <property type="entry name" value="trmE"/>
    <property type="match status" value="1"/>
</dbReference>
<comment type="subcellular location">
    <subcellularLocation>
        <location evidence="6">Cytoplasm</location>
    </subcellularLocation>
</comment>
<dbReference type="PROSITE" id="PS51709">
    <property type="entry name" value="G_TRME"/>
    <property type="match status" value="1"/>
</dbReference>
<comment type="caution">
    <text evidence="6">Lacks conserved residue(s) required for the propagation of feature annotation.</text>
</comment>
<dbReference type="NCBIfam" id="TIGR00231">
    <property type="entry name" value="small_GTP"/>
    <property type="match status" value="1"/>
</dbReference>
<comment type="similarity">
    <text evidence="1 6 7">Belongs to the TRAFAC class TrmE-Era-EngA-EngB-Septin-like GTPase superfamily. TrmE GTPase family.</text>
</comment>
<dbReference type="EMBL" id="FLUQ01000001">
    <property type="protein sequence ID" value="SBV91634.1"/>
    <property type="molecule type" value="Genomic_DNA"/>
</dbReference>
<dbReference type="PANTHER" id="PTHR42714:SF2">
    <property type="entry name" value="TRNA MODIFICATION GTPASE GTPBP3, MITOCHONDRIAL"/>
    <property type="match status" value="1"/>
</dbReference>
<proteinExistence type="inferred from homology"/>
<feature type="binding site" evidence="6">
    <location>
        <position position="295"/>
    </location>
    <ligand>
        <name>Mg(2+)</name>
        <dbReference type="ChEBI" id="CHEBI:18420"/>
    </ligand>
</feature>
<evidence type="ECO:0000256" key="1">
    <source>
        <dbReference type="ARBA" id="ARBA00011043"/>
    </source>
</evidence>
<evidence type="ECO:0000313" key="9">
    <source>
        <dbReference type="EMBL" id="SBV91634.1"/>
    </source>
</evidence>
<keyword evidence="6 9" id="KW-0378">Hydrolase</keyword>
<dbReference type="Gene3D" id="3.40.50.300">
    <property type="entry name" value="P-loop containing nucleotide triphosphate hydrolases"/>
    <property type="match status" value="1"/>
</dbReference>
<evidence type="ECO:0000256" key="2">
    <source>
        <dbReference type="ARBA" id="ARBA00022694"/>
    </source>
</evidence>
<keyword evidence="2 6" id="KW-0819">tRNA processing</keyword>
<dbReference type="NCBIfam" id="TIGR00450">
    <property type="entry name" value="mnmE_trmE_thdF"/>
    <property type="match status" value="1"/>
</dbReference>
<dbReference type="GO" id="GO:0005525">
    <property type="term" value="F:GTP binding"/>
    <property type="evidence" value="ECO:0007669"/>
    <property type="project" value="UniProtKB-UniRule"/>
</dbReference>
<dbReference type="AlphaFoldDB" id="A0A212IWU5"/>
<accession>A0A212IWU5</accession>
<dbReference type="InterPro" id="IPR027266">
    <property type="entry name" value="TrmE/GcvT-like"/>
</dbReference>
<dbReference type="InterPro" id="IPR018948">
    <property type="entry name" value="GTP-bd_TrmE_N"/>
</dbReference>
<dbReference type="Gene3D" id="1.20.120.430">
    <property type="entry name" value="tRNA modification GTPase MnmE domain 2"/>
    <property type="match status" value="1"/>
</dbReference>
<feature type="binding site" evidence="6">
    <location>
        <begin position="335"/>
        <end position="338"/>
    </location>
    <ligand>
        <name>GTP</name>
        <dbReference type="ChEBI" id="CHEBI:37565"/>
    </ligand>
</feature>
<feature type="binding site" evidence="6">
    <location>
        <position position="523"/>
    </location>
    <ligand>
        <name>(6S)-5-formyl-5,6,7,8-tetrahydrofolate</name>
        <dbReference type="ChEBI" id="CHEBI:57457"/>
    </ligand>
</feature>
<dbReference type="GO" id="GO:0046872">
    <property type="term" value="F:metal ion binding"/>
    <property type="evidence" value="ECO:0007669"/>
    <property type="project" value="UniProtKB-KW"/>
</dbReference>
<feature type="binding site" evidence="6">
    <location>
        <begin position="310"/>
        <end position="316"/>
    </location>
    <ligand>
        <name>GTP</name>
        <dbReference type="ChEBI" id="CHEBI:37565"/>
    </ligand>
</feature>
<dbReference type="Pfam" id="PF10396">
    <property type="entry name" value="TrmE_N"/>
    <property type="match status" value="1"/>
</dbReference>
<keyword evidence="3 6" id="KW-0547">Nucleotide-binding</keyword>
<dbReference type="InterPro" id="IPR006073">
    <property type="entry name" value="GTP-bd"/>
</dbReference>
<feature type="binding site" evidence="6">
    <location>
        <position position="312"/>
    </location>
    <ligand>
        <name>K(+)</name>
        <dbReference type="ChEBI" id="CHEBI:29103"/>
    </ligand>
</feature>
<dbReference type="InterPro" id="IPR005225">
    <property type="entry name" value="Small_GTP-bd"/>
</dbReference>
<dbReference type="InterPro" id="IPR031168">
    <property type="entry name" value="G_TrmE"/>
</dbReference>
<keyword evidence="5 6" id="KW-0342">GTP-binding</keyword>
<dbReference type="PANTHER" id="PTHR42714">
    <property type="entry name" value="TRNA MODIFICATION GTPASE GTPBP3"/>
    <property type="match status" value="1"/>
</dbReference>
<name>A0A212IWU5_9DELT</name>
<dbReference type="HAMAP" id="MF_00379">
    <property type="entry name" value="GTPase_MnmE"/>
    <property type="match status" value="1"/>
</dbReference>
<organism evidence="9">
    <name type="scientific">uncultured delta proteobacterium</name>
    <dbReference type="NCBI Taxonomy" id="34034"/>
    <lineage>
        <taxon>Bacteria</taxon>
        <taxon>Deltaproteobacteria</taxon>
        <taxon>environmental samples</taxon>
    </lineage>
</organism>
<feature type="binding site" evidence="6">
    <location>
        <position position="79"/>
    </location>
    <ligand>
        <name>(6S)-5-formyl-5,6,7,8-tetrahydrofolate</name>
        <dbReference type="ChEBI" id="CHEBI:57457"/>
    </ligand>
</feature>
<dbReference type="InterPro" id="IPR027368">
    <property type="entry name" value="MnmE_dom2"/>
</dbReference>
<dbReference type="GO" id="GO:0003924">
    <property type="term" value="F:GTPase activity"/>
    <property type="evidence" value="ECO:0007669"/>
    <property type="project" value="UniProtKB-UniRule"/>
</dbReference>
<evidence type="ECO:0000256" key="3">
    <source>
        <dbReference type="ARBA" id="ARBA00022741"/>
    </source>
</evidence>
<reference evidence="9" key="1">
    <citation type="submission" date="2016-04" db="EMBL/GenBank/DDBJ databases">
        <authorList>
            <person name="Evans L.H."/>
            <person name="Alamgir A."/>
            <person name="Owens N."/>
            <person name="Weber N.D."/>
            <person name="Virtaneva K."/>
            <person name="Barbian K."/>
            <person name="Babar A."/>
            <person name="Rosenke K."/>
        </authorList>
    </citation>
    <scope>NUCLEOTIDE SEQUENCE</scope>
    <source>
        <strain evidence="9">86</strain>
    </source>
</reference>
<keyword evidence="6" id="KW-0460">Magnesium</keyword>
<dbReference type="Pfam" id="PF01926">
    <property type="entry name" value="MMR_HSR1"/>
    <property type="match status" value="1"/>
</dbReference>
<evidence type="ECO:0000256" key="4">
    <source>
        <dbReference type="ARBA" id="ARBA00022958"/>
    </source>
</evidence>
<dbReference type="CDD" id="cd14858">
    <property type="entry name" value="TrmE_N"/>
    <property type="match status" value="1"/>
</dbReference>